<feature type="domain" description="Phosphatidic acid phosphatase type 2/haloperoxidase" evidence="2">
    <location>
        <begin position="69"/>
        <end position="167"/>
    </location>
</feature>
<keyword evidence="1" id="KW-1133">Transmembrane helix</keyword>
<dbReference type="PANTHER" id="PTHR14969">
    <property type="entry name" value="SPHINGOSINE-1-PHOSPHATE PHOSPHOHYDROLASE"/>
    <property type="match status" value="1"/>
</dbReference>
<evidence type="ECO:0000259" key="2">
    <source>
        <dbReference type="SMART" id="SM00014"/>
    </source>
</evidence>
<dbReference type="CDD" id="cd03394">
    <property type="entry name" value="PAP2_like_5"/>
    <property type="match status" value="1"/>
</dbReference>
<dbReference type="AlphaFoldDB" id="A0A917J1U4"/>
<reference evidence="3" key="1">
    <citation type="journal article" date="2014" name="Int. J. Syst. Evol. Microbiol.">
        <title>Complete genome sequence of Corynebacterium casei LMG S-19264T (=DSM 44701T), isolated from a smear-ripened cheese.</title>
        <authorList>
            <consortium name="US DOE Joint Genome Institute (JGI-PGF)"/>
            <person name="Walter F."/>
            <person name="Albersmeier A."/>
            <person name="Kalinowski J."/>
            <person name="Ruckert C."/>
        </authorList>
    </citation>
    <scope>NUCLEOTIDE SEQUENCE</scope>
    <source>
        <strain evidence="3">CGMCC 1.15290</strain>
    </source>
</reference>
<reference evidence="3" key="2">
    <citation type="submission" date="2020-09" db="EMBL/GenBank/DDBJ databases">
        <authorList>
            <person name="Sun Q."/>
            <person name="Zhou Y."/>
        </authorList>
    </citation>
    <scope>NUCLEOTIDE SEQUENCE</scope>
    <source>
        <strain evidence="3">CGMCC 1.15290</strain>
    </source>
</reference>
<evidence type="ECO:0000313" key="3">
    <source>
        <dbReference type="EMBL" id="GGH74087.1"/>
    </source>
</evidence>
<protein>
    <recommendedName>
        <fullName evidence="2">Phosphatidic acid phosphatase type 2/haloperoxidase domain-containing protein</fullName>
    </recommendedName>
</protein>
<proteinExistence type="predicted"/>
<dbReference type="SMART" id="SM00014">
    <property type="entry name" value="acidPPc"/>
    <property type="match status" value="1"/>
</dbReference>
<dbReference type="EMBL" id="BMIB01000003">
    <property type="protein sequence ID" value="GGH74087.1"/>
    <property type="molecule type" value="Genomic_DNA"/>
</dbReference>
<dbReference type="InterPro" id="IPR000326">
    <property type="entry name" value="PAP2/HPO"/>
</dbReference>
<dbReference type="Gene3D" id="1.20.144.10">
    <property type="entry name" value="Phosphatidic acid phosphatase type 2/haloperoxidase"/>
    <property type="match status" value="1"/>
</dbReference>
<keyword evidence="1" id="KW-0472">Membrane</keyword>
<dbReference type="Pfam" id="PF01569">
    <property type="entry name" value="PAP2"/>
    <property type="match status" value="1"/>
</dbReference>
<dbReference type="SUPFAM" id="SSF48317">
    <property type="entry name" value="Acid phosphatase/Vanadium-dependent haloperoxidase"/>
    <property type="match status" value="1"/>
</dbReference>
<keyword evidence="4" id="KW-1185">Reference proteome</keyword>
<keyword evidence="1" id="KW-0812">Transmembrane</keyword>
<feature type="transmembrane region" description="Helical" evidence="1">
    <location>
        <begin position="125"/>
        <end position="142"/>
    </location>
</feature>
<feature type="transmembrane region" description="Helical" evidence="1">
    <location>
        <begin position="148"/>
        <end position="170"/>
    </location>
</feature>
<dbReference type="PANTHER" id="PTHR14969:SF13">
    <property type="entry name" value="AT30094P"/>
    <property type="match status" value="1"/>
</dbReference>
<evidence type="ECO:0000256" key="1">
    <source>
        <dbReference type="SAM" id="Phobius"/>
    </source>
</evidence>
<evidence type="ECO:0000313" key="4">
    <source>
        <dbReference type="Proteomes" id="UP000627292"/>
    </source>
</evidence>
<comment type="caution">
    <text evidence="3">The sequence shown here is derived from an EMBL/GenBank/DDBJ whole genome shotgun (WGS) entry which is preliminary data.</text>
</comment>
<sequence>MVAYGVAALHTSVLENWNTEVHERVAVDHPEKKIHIDDYLQWSPAVAVYALNLTGIKGKHRIIDRTFLFGLSNLIQGGVTHVVKRAVQEPRPDKSNNLSFPSGHTATAFANAEFMRMEYKDVSPWYGIAGYAAAATTGYLRMYNNRHWLSDVIAGAGVGILSTQAAYFLYPRVVKLLVKKPSQSPYAGNAGL</sequence>
<accession>A0A917J1U4</accession>
<organism evidence="3 4">
    <name type="scientific">Filimonas zeae</name>
    <dbReference type="NCBI Taxonomy" id="1737353"/>
    <lineage>
        <taxon>Bacteria</taxon>
        <taxon>Pseudomonadati</taxon>
        <taxon>Bacteroidota</taxon>
        <taxon>Chitinophagia</taxon>
        <taxon>Chitinophagales</taxon>
        <taxon>Chitinophagaceae</taxon>
        <taxon>Filimonas</taxon>
    </lineage>
</organism>
<dbReference type="InterPro" id="IPR036938">
    <property type="entry name" value="PAP2/HPO_sf"/>
</dbReference>
<name>A0A917J1U4_9BACT</name>
<gene>
    <name evidence="3" type="ORF">GCM10011379_36330</name>
</gene>
<dbReference type="Proteomes" id="UP000627292">
    <property type="component" value="Unassembled WGS sequence"/>
</dbReference>